<sequence length="135" mass="14388">MVTAVLSLLRNVTYLRYILSSAGALAVDMSVFMALFHLGLYPAAASALGYIGGIAAHWLLSSRAVFTETVAADGRQRDRQKALFLGSALAGLAITTSIVWTGDMMGMDPRLAKLAAIAISFQATYLMRKKVVFAG</sequence>
<comment type="caution">
    <text evidence="7">The sequence shown here is derived from an EMBL/GenBank/DDBJ whole genome shotgun (WGS) entry which is preliminary data.</text>
</comment>
<evidence type="ECO:0000259" key="6">
    <source>
        <dbReference type="Pfam" id="PF04138"/>
    </source>
</evidence>
<name>A0A840HTX8_9SPHN</name>
<keyword evidence="4 5" id="KW-0472">Membrane</keyword>
<feature type="transmembrane region" description="Helical" evidence="5">
    <location>
        <begin position="41"/>
        <end position="61"/>
    </location>
</feature>
<feature type="domain" description="GtrA/DPMS transmembrane" evidence="6">
    <location>
        <begin position="16"/>
        <end position="133"/>
    </location>
</feature>
<dbReference type="GO" id="GO:0000271">
    <property type="term" value="P:polysaccharide biosynthetic process"/>
    <property type="evidence" value="ECO:0007669"/>
    <property type="project" value="InterPro"/>
</dbReference>
<keyword evidence="2 5" id="KW-0812">Transmembrane</keyword>
<evidence type="ECO:0000313" key="8">
    <source>
        <dbReference type="Proteomes" id="UP000575068"/>
    </source>
</evidence>
<proteinExistence type="predicted"/>
<feature type="transmembrane region" description="Helical" evidence="5">
    <location>
        <begin position="82"/>
        <end position="99"/>
    </location>
</feature>
<dbReference type="Proteomes" id="UP000575068">
    <property type="component" value="Unassembled WGS sequence"/>
</dbReference>
<feature type="transmembrane region" description="Helical" evidence="5">
    <location>
        <begin position="14"/>
        <end position="35"/>
    </location>
</feature>
<keyword evidence="8" id="KW-1185">Reference proteome</keyword>
<evidence type="ECO:0000256" key="4">
    <source>
        <dbReference type="ARBA" id="ARBA00023136"/>
    </source>
</evidence>
<evidence type="ECO:0000256" key="5">
    <source>
        <dbReference type="SAM" id="Phobius"/>
    </source>
</evidence>
<dbReference type="InterPro" id="IPR007267">
    <property type="entry name" value="GtrA_DPMS_TM"/>
</dbReference>
<protein>
    <submittedName>
        <fullName evidence="7">Putative flippase GtrA</fullName>
    </submittedName>
</protein>
<dbReference type="Pfam" id="PF04138">
    <property type="entry name" value="GtrA_DPMS_TM"/>
    <property type="match status" value="1"/>
</dbReference>
<keyword evidence="3 5" id="KW-1133">Transmembrane helix</keyword>
<dbReference type="AlphaFoldDB" id="A0A840HTX8"/>
<accession>A0A840HTX8</accession>
<comment type="subcellular location">
    <subcellularLocation>
        <location evidence="1">Membrane</location>
        <topology evidence="1">Multi-pass membrane protein</topology>
    </subcellularLocation>
</comment>
<organism evidence="7 8">
    <name type="scientific">Rhizorhapis suberifaciens</name>
    <name type="common">corky root of lettuce</name>
    <dbReference type="NCBI Taxonomy" id="13656"/>
    <lineage>
        <taxon>Bacteria</taxon>
        <taxon>Pseudomonadati</taxon>
        <taxon>Pseudomonadota</taxon>
        <taxon>Alphaproteobacteria</taxon>
        <taxon>Sphingomonadales</taxon>
        <taxon>Sphingomonadaceae</taxon>
        <taxon>Rhizorhapis</taxon>
    </lineage>
</organism>
<gene>
    <name evidence="7" type="ORF">HNQ99_001363</name>
</gene>
<evidence type="ECO:0000313" key="7">
    <source>
        <dbReference type="EMBL" id="MBB4641059.1"/>
    </source>
</evidence>
<reference evidence="7 8" key="1">
    <citation type="submission" date="2020-08" db="EMBL/GenBank/DDBJ databases">
        <title>Genomic Encyclopedia of Type Strains, Phase IV (KMG-IV): sequencing the most valuable type-strain genomes for metagenomic binning, comparative biology and taxonomic classification.</title>
        <authorList>
            <person name="Goeker M."/>
        </authorList>
    </citation>
    <scope>NUCLEOTIDE SEQUENCE [LARGE SCALE GENOMIC DNA]</scope>
    <source>
        <strain evidence="7 8">DSM 7465</strain>
    </source>
</reference>
<evidence type="ECO:0000256" key="3">
    <source>
        <dbReference type="ARBA" id="ARBA00022989"/>
    </source>
</evidence>
<dbReference type="GO" id="GO:0016020">
    <property type="term" value="C:membrane"/>
    <property type="evidence" value="ECO:0007669"/>
    <property type="project" value="UniProtKB-SubCell"/>
</dbReference>
<dbReference type="RefSeq" id="WP_184474872.1">
    <property type="nucleotide sequence ID" value="NZ_JACHOV010000004.1"/>
</dbReference>
<evidence type="ECO:0000256" key="2">
    <source>
        <dbReference type="ARBA" id="ARBA00022692"/>
    </source>
</evidence>
<evidence type="ECO:0000256" key="1">
    <source>
        <dbReference type="ARBA" id="ARBA00004141"/>
    </source>
</evidence>
<dbReference type="EMBL" id="JACHOV010000004">
    <property type="protein sequence ID" value="MBB4641059.1"/>
    <property type="molecule type" value="Genomic_DNA"/>
</dbReference>